<dbReference type="GO" id="GO:0046872">
    <property type="term" value="F:metal ion binding"/>
    <property type="evidence" value="ECO:0007669"/>
    <property type="project" value="UniProtKB-KW"/>
</dbReference>
<evidence type="ECO:0000256" key="1">
    <source>
        <dbReference type="ARBA" id="ARBA00022485"/>
    </source>
</evidence>
<dbReference type="SUPFAM" id="SSF54862">
    <property type="entry name" value="4Fe-4S ferredoxins"/>
    <property type="match status" value="1"/>
</dbReference>
<evidence type="ECO:0000313" key="7">
    <source>
        <dbReference type="EMBL" id="VAX01378.1"/>
    </source>
</evidence>
<sequence length="406" mass="45866">MQTRIPKEILNTYAGERADRILRSCVHCGFCTATCPTYQLLGDELDSPRGRIYLIKQMLEGEVPTRKTLSHLDRCLTCRSCETTCPSGVQYAQLLDIGRKVAEDNTQRSIIDRLKRNILHWILSKPARFKRLYTLGSKFNPILPAKFRIELARPKNEIFKAQKHTRKVLLLQGCVQPTLQPNINLATEKVFDHIGIEVTTLNEIECCGAISHHLNKHEQAQRTFRHNIDTWWPYINDGYEAIISNASGCGITLKDYANYLEHDPGYADKAKKISSMVKDVSEIISDSDINQLNQLKQAKVTRVAFHAPCTLQHGLRLTTKVEQMLTVLGFQLLPVSGSHLCCGSAGTYSILQPKLSKQLKQQKLANLSNESPDYILTANIGCQQHLQQGNSIPVKHWIELIAENIN</sequence>
<dbReference type="FunFam" id="1.10.1060.10:FF:000012">
    <property type="entry name" value="Glycolate oxidase iron-sulfur subunit"/>
    <property type="match status" value="1"/>
</dbReference>
<dbReference type="EC" id="1.1.99.14" evidence="7"/>
<keyword evidence="5" id="KW-0411">Iron-sulfur</keyword>
<dbReference type="NCBIfam" id="NF008434">
    <property type="entry name" value="PRK11274.1"/>
    <property type="match status" value="1"/>
</dbReference>
<proteinExistence type="predicted"/>
<dbReference type="Pfam" id="PF02754">
    <property type="entry name" value="CCG"/>
    <property type="match status" value="2"/>
</dbReference>
<evidence type="ECO:0000256" key="4">
    <source>
        <dbReference type="ARBA" id="ARBA00023004"/>
    </source>
</evidence>
<evidence type="ECO:0000256" key="2">
    <source>
        <dbReference type="ARBA" id="ARBA00022723"/>
    </source>
</evidence>
<keyword evidence="3" id="KW-0677">Repeat</keyword>
<dbReference type="PIRSF" id="PIRSF000139">
    <property type="entry name" value="Glc_ox_4Fe-4S"/>
    <property type="match status" value="1"/>
</dbReference>
<dbReference type="InterPro" id="IPR012257">
    <property type="entry name" value="Glc_ox_4Fe-4S"/>
</dbReference>
<keyword evidence="1" id="KW-0004">4Fe-4S</keyword>
<dbReference type="EMBL" id="UOFR01000084">
    <property type="protein sequence ID" value="VAX01378.1"/>
    <property type="molecule type" value="Genomic_DNA"/>
</dbReference>
<keyword evidence="7" id="KW-0560">Oxidoreductase</keyword>
<evidence type="ECO:0000256" key="3">
    <source>
        <dbReference type="ARBA" id="ARBA00022737"/>
    </source>
</evidence>
<protein>
    <submittedName>
        <fullName evidence="7">Glycolate dehydrogenase, iron-sulfur subunit GlcF</fullName>
        <ecNumber evidence="7">1.1.99.14</ecNumber>
    </submittedName>
</protein>
<gene>
    <name evidence="7" type="ORF">MNBD_GAMMA21-2626</name>
</gene>
<feature type="domain" description="4Fe-4S ferredoxin-type" evidence="6">
    <location>
        <begin position="16"/>
        <end position="45"/>
    </location>
</feature>
<dbReference type="PANTHER" id="PTHR32479">
    <property type="entry name" value="GLYCOLATE OXIDASE IRON-SULFUR SUBUNIT"/>
    <property type="match status" value="1"/>
</dbReference>
<evidence type="ECO:0000259" key="6">
    <source>
        <dbReference type="PROSITE" id="PS51379"/>
    </source>
</evidence>
<dbReference type="AlphaFoldDB" id="A0A3B1APS2"/>
<dbReference type="PROSITE" id="PS00198">
    <property type="entry name" value="4FE4S_FER_1"/>
    <property type="match status" value="1"/>
</dbReference>
<name>A0A3B1APS2_9ZZZZ</name>
<keyword evidence="2" id="KW-0479">Metal-binding</keyword>
<dbReference type="InterPro" id="IPR009051">
    <property type="entry name" value="Helical_ferredxn"/>
</dbReference>
<dbReference type="Pfam" id="PF13183">
    <property type="entry name" value="Fer4_8"/>
    <property type="match status" value="1"/>
</dbReference>
<dbReference type="InterPro" id="IPR004017">
    <property type="entry name" value="Cys_rich_dom"/>
</dbReference>
<dbReference type="GO" id="GO:0019154">
    <property type="term" value="F:glycolate dehydrogenase activity"/>
    <property type="evidence" value="ECO:0007669"/>
    <property type="project" value="UniProtKB-EC"/>
</dbReference>
<organism evidence="7">
    <name type="scientific">hydrothermal vent metagenome</name>
    <dbReference type="NCBI Taxonomy" id="652676"/>
    <lineage>
        <taxon>unclassified sequences</taxon>
        <taxon>metagenomes</taxon>
        <taxon>ecological metagenomes</taxon>
    </lineage>
</organism>
<accession>A0A3B1APS2</accession>
<dbReference type="PROSITE" id="PS51379">
    <property type="entry name" value="4FE4S_FER_2"/>
    <property type="match status" value="2"/>
</dbReference>
<dbReference type="GO" id="GO:0051539">
    <property type="term" value="F:4 iron, 4 sulfur cluster binding"/>
    <property type="evidence" value="ECO:0007669"/>
    <property type="project" value="UniProtKB-KW"/>
</dbReference>
<dbReference type="PANTHER" id="PTHR32479:SF17">
    <property type="entry name" value="GLYCOLATE OXIDASE IRON-SULFUR SUBUNIT"/>
    <property type="match status" value="1"/>
</dbReference>
<dbReference type="InterPro" id="IPR017900">
    <property type="entry name" value="4Fe4S_Fe_S_CS"/>
</dbReference>
<dbReference type="Gene3D" id="1.10.1060.10">
    <property type="entry name" value="Alpha-helical ferredoxin"/>
    <property type="match status" value="1"/>
</dbReference>
<evidence type="ECO:0000256" key="5">
    <source>
        <dbReference type="ARBA" id="ARBA00023014"/>
    </source>
</evidence>
<dbReference type="InterPro" id="IPR017896">
    <property type="entry name" value="4Fe4S_Fe-S-bd"/>
</dbReference>
<feature type="domain" description="4Fe-4S ferredoxin-type" evidence="6">
    <location>
        <begin position="65"/>
        <end position="95"/>
    </location>
</feature>
<reference evidence="7" key="1">
    <citation type="submission" date="2018-06" db="EMBL/GenBank/DDBJ databases">
        <authorList>
            <person name="Zhirakovskaya E."/>
        </authorList>
    </citation>
    <scope>NUCLEOTIDE SEQUENCE</scope>
</reference>
<keyword evidence="4" id="KW-0408">Iron</keyword>